<keyword evidence="3" id="KW-0804">Transcription</keyword>
<evidence type="ECO:0000313" key="5">
    <source>
        <dbReference type="EMBL" id="MBB3928853.1"/>
    </source>
</evidence>
<comment type="caution">
    <text evidence="5">The sequence shown here is derived from an EMBL/GenBank/DDBJ whole genome shotgun (WGS) entry which is preliminary data.</text>
</comment>
<dbReference type="SUPFAM" id="SSF46785">
    <property type="entry name" value="Winged helix' DNA-binding domain"/>
    <property type="match status" value="1"/>
</dbReference>
<dbReference type="SUPFAM" id="SSF48008">
    <property type="entry name" value="GntR ligand-binding domain-like"/>
    <property type="match status" value="1"/>
</dbReference>
<dbReference type="GO" id="GO:0003677">
    <property type="term" value="F:DNA binding"/>
    <property type="evidence" value="ECO:0007669"/>
    <property type="project" value="UniProtKB-KW"/>
</dbReference>
<name>A0A7W6BU46_9SPHN</name>
<dbReference type="EMBL" id="JACIDT010000039">
    <property type="protein sequence ID" value="MBB3928853.1"/>
    <property type="molecule type" value="Genomic_DNA"/>
</dbReference>
<keyword evidence="6" id="KW-1185">Reference proteome</keyword>
<sequence length="247" mass="26986">MSGGWKTDPITKRAVDLLRRDSLLLRDGEFIGAEEELRARYGVSRPTLKLAAGIVAQDQLVQTRRGMNGGYFAARPTADAAARAASIFLSANGASLEELVNASTPIRIEIARLAALSDDPDLHAELEASLHEEAALMAEPFSYTAFLRADRRFWVTLSAACGNPVLQLFLDVLLSLVLAVVESKDPVGGDRARYKDMLSRRHRVAQAILKRDPAMAALAARCSTLISDFDKNRKLTDYTGDVGLKWS</sequence>
<evidence type="ECO:0000256" key="2">
    <source>
        <dbReference type="ARBA" id="ARBA00023125"/>
    </source>
</evidence>
<gene>
    <name evidence="5" type="ORF">GGR43_004598</name>
</gene>
<dbReference type="Proteomes" id="UP000571950">
    <property type="component" value="Unassembled WGS sequence"/>
</dbReference>
<reference evidence="5 6" key="1">
    <citation type="submission" date="2020-08" db="EMBL/GenBank/DDBJ databases">
        <title>Genomic Encyclopedia of Type Strains, Phase IV (KMG-IV): sequencing the most valuable type-strain genomes for metagenomic binning, comparative biology and taxonomic classification.</title>
        <authorList>
            <person name="Goeker M."/>
        </authorList>
    </citation>
    <scope>NUCLEOTIDE SEQUENCE [LARGE SCALE GENOMIC DNA]</scope>
    <source>
        <strain evidence="5 6">DSM 26189</strain>
    </source>
</reference>
<dbReference type="InterPro" id="IPR036388">
    <property type="entry name" value="WH-like_DNA-bd_sf"/>
</dbReference>
<keyword evidence="1" id="KW-0805">Transcription regulation</keyword>
<evidence type="ECO:0000259" key="4">
    <source>
        <dbReference type="SMART" id="SM00895"/>
    </source>
</evidence>
<evidence type="ECO:0000256" key="1">
    <source>
        <dbReference type="ARBA" id="ARBA00023015"/>
    </source>
</evidence>
<protein>
    <submittedName>
        <fullName evidence="5">DNA-binding FadR family transcriptional regulator</fullName>
    </submittedName>
</protein>
<dbReference type="PANTHER" id="PTHR43537">
    <property type="entry name" value="TRANSCRIPTIONAL REGULATOR, GNTR FAMILY"/>
    <property type="match status" value="1"/>
</dbReference>
<proteinExistence type="predicted"/>
<dbReference type="SMART" id="SM00895">
    <property type="entry name" value="FCD"/>
    <property type="match status" value="1"/>
</dbReference>
<keyword evidence="2 5" id="KW-0238">DNA-binding</keyword>
<dbReference type="Gene3D" id="1.10.10.10">
    <property type="entry name" value="Winged helix-like DNA-binding domain superfamily/Winged helix DNA-binding domain"/>
    <property type="match status" value="1"/>
</dbReference>
<dbReference type="AlphaFoldDB" id="A0A7W6BU46"/>
<evidence type="ECO:0000313" key="6">
    <source>
        <dbReference type="Proteomes" id="UP000571950"/>
    </source>
</evidence>
<dbReference type="InterPro" id="IPR036390">
    <property type="entry name" value="WH_DNA-bd_sf"/>
</dbReference>
<feature type="domain" description="GntR C-terminal" evidence="4">
    <location>
        <begin position="98"/>
        <end position="226"/>
    </location>
</feature>
<dbReference type="PANTHER" id="PTHR43537:SF53">
    <property type="entry name" value="HTH-TYPE TRANSCRIPTIONAL REPRESSOR NANR"/>
    <property type="match status" value="1"/>
</dbReference>
<dbReference type="InterPro" id="IPR008920">
    <property type="entry name" value="TF_FadR/GntR_C"/>
</dbReference>
<dbReference type="RefSeq" id="WP_188074016.1">
    <property type="nucleotide sequence ID" value="NZ_BSPS01000127.1"/>
</dbReference>
<dbReference type="Gene3D" id="1.20.120.530">
    <property type="entry name" value="GntR ligand-binding domain-like"/>
    <property type="match status" value="1"/>
</dbReference>
<accession>A0A7W6BU46</accession>
<dbReference type="Pfam" id="PF07729">
    <property type="entry name" value="FCD"/>
    <property type="match status" value="1"/>
</dbReference>
<dbReference type="InterPro" id="IPR011711">
    <property type="entry name" value="GntR_C"/>
</dbReference>
<organism evidence="5 6">
    <name type="scientific">Sphingobium jiangsuense</name>
    <dbReference type="NCBI Taxonomy" id="870476"/>
    <lineage>
        <taxon>Bacteria</taxon>
        <taxon>Pseudomonadati</taxon>
        <taxon>Pseudomonadota</taxon>
        <taxon>Alphaproteobacteria</taxon>
        <taxon>Sphingomonadales</taxon>
        <taxon>Sphingomonadaceae</taxon>
        <taxon>Sphingobium</taxon>
    </lineage>
</organism>
<evidence type="ECO:0000256" key="3">
    <source>
        <dbReference type="ARBA" id="ARBA00023163"/>
    </source>
</evidence>